<dbReference type="Pfam" id="PF00248">
    <property type="entry name" value="Aldo_ket_red"/>
    <property type="match status" value="1"/>
</dbReference>
<dbReference type="AlphaFoldDB" id="A0AAV1DZN2"/>
<dbReference type="PIRSF" id="PIRSF000097">
    <property type="entry name" value="AKR"/>
    <property type="match status" value="1"/>
</dbReference>
<accession>A0AAV1DZN2</accession>
<evidence type="ECO:0000256" key="1">
    <source>
        <dbReference type="ARBA" id="ARBA00007905"/>
    </source>
</evidence>
<keyword evidence="3" id="KW-0521">NADP</keyword>
<protein>
    <submittedName>
        <fullName evidence="8">OLC1v1013834C1</fullName>
    </submittedName>
</protein>
<evidence type="ECO:0000256" key="4">
    <source>
        <dbReference type="PIRSR" id="PIRSR000097-1"/>
    </source>
</evidence>
<dbReference type="PROSITE" id="PS00063">
    <property type="entry name" value="ALDOKETO_REDUCTASE_3"/>
    <property type="match status" value="1"/>
</dbReference>
<gene>
    <name evidence="8" type="ORF">OLC1_LOCUS20307</name>
</gene>
<dbReference type="PROSITE" id="PS00798">
    <property type="entry name" value="ALDOKETO_REDUCTASE_1"/>
    <property type="match status" value="1"/>
</dbReference>
<organism evidence="8 9">
    <name type="scientific">Oldenlandia corymbosa var. corymbosa</name>
    <dbReference type="NCBI Taxonomy" id="529605"/>
    <lineage>
        <taxon>Eukaryota</taxon>
        <taxon>Viridiplantae</taxon>
        <taxon>Streptophyta</taxon>
        <taxon>Embryophyta</taxon>
        <taxon>Tracheophyta</taxon>
        <taxon>Spermatophyta</taxon>
        <taxon>Magnoliopsida</taxon>
        <taxon>eudicotyledons</taxon>
        <taxon>Gunneridae</taxon>
        <taxon>Pentapetalae</taxon>
        <taxon>asterids</taxon>
        <taxon>lamiids</taxon>
        <taxon>Gentianales</taxon>
        <taxon>Rubiaceae</taxon>
        <taxon>Rubioideae</taxon>
        <taxon>Spermacoceae</taxon>
        <taxon>Hedyotis-Oldenlandia complex</taxon>
        <taxon>Oldenlandia</taxon>
    </lineage>
</organism>
<dbReference type="EMBL" id="OX459124">
    <property type="protein sequence ID" value="CAI9113261.1"/>
    <property type="molecule type" value="Genomic_DNA"/>
</dbReference>
<dbReference type="InterPro" id="IPR018170">
    <property type="entry name" value="Aldo/ket_reductase_CS"/>
</dbReference>
<dbReference type="GO" id="GO:0035835">
    <property type="term" value="P:indole alkaloid biosynthetic process"/>
    <property type="evidence" value="ECO:0007669"/>
    <property type="project" value="UniProtKB-ARBA"/>
</dbReference>
<evidence type="ECO:0000256" key="2">
    <source>
        <dbReference type="ARBA" id="ARBA00011245"/>
    </source>
</evidence>
<sequence length="327" mass="36635">MASKPGNSEPKVPKIVLNSGHKMPVIGFGCAAGKLPPLEELTSTFVKAMEVGYRHFDTSSAYGSEEALGKAVAKALEMGLIQSREELFITSKLWITHTHHDLVLPALKQTLETMGLEYLDLYLIHWPLRIKQAANAFKQEEGDALPFDMYGTWKAMEDCCKLGLTKSIGLSNFTCEKISKLLQSVTIPPAINQVEMNVGWQQRKLMPFCKEKCINVCAWSPLGASGTNWGSNAVIENQILKDIAASKSKTIAQVALRWVYEQGATLIVKSFNEERMKQNLQIFDFELSKEEKYQILQIPQRRVGRGDIFIQKNGPVKSVEELWDGEI</sequence>
<evidence type="ECO:0000256" key="3">
    <source>
        <dbReference type="ARBA" id="ARBA00022857"/>
    </source>
</evidence>
<comment type="subunit">
    <text evidence="2">Monomer.</text>
</comment>
<dbReference type="InterPro" id="IPR036812">
    <property type="entry name" value="NAD(P)_OxRdtase_dom_sf"/>
</dbReference>
<feature type="domain" description="NADP-dependent oxidoreductase" evidence="7">
    <location>
        <begin position="37"/>
        <end position="295"/>
    </location>
</feature>
<evidence type="ECO:0000256" key="6">
    <source>
        <dbReference type="PIRSR" id="PIRSR000097-3"/>
    </source>
</evidence>
<dbReference type="FunFam" id="3.20.20.100:FF:000013">
    <property type="entry name" value="NADPH-dependent codeinone reductase 1-1"/>
    <property type="match status" value="1"/>
</dbReference>
<proteinExistence type="inferred from homology"/>
<reference evidence="8" key="1">
    <citation type="submission" date="2023-03" db="EMBL/GenBank/DDBJ databases">
        <authorList>
            <person name="Julca I."/>
        </authorList>
    </citation>
    <scope>NUCLEOTIDE SEQUENCE</scope>
</reference>
<dbReference type="PANTHER" id="PTHR11732">
    <property type="entry name" value="ALDO/KETO REDUCTASE"/>
    <property type="match status" value="1"/>
</dbReference>
<dbReference type="InterPro" id="IPR023210">
    <property type="entry name" value="NADP_OxRdtase_dom"/>
</dbReference>
<dbReference type="CDD" id="cd19124">
    <property type="entry name" value="AKR_AKR4A_4B"/>
    <property type="match status" value="1"/>
</dbReference>
<dbReference type="InterPro" id="IPR044497">
    <property type="entry name" value="AKR4A/B"/>
</dbReference>
<feature type="binding site" evidence="5">
    <location>
        <position position="125"/>
    </location>
    <ligand>
        <name>substrate</name>
    </ligand>
</feature>
<evidence type="ECO:0000256" key="5">
    <source>
        <dbReference type="PIRSR" id="PIRSR000097-2"/>
    </source>
</evidence>
<feature type="site" description="Lowers pKa of active site Tyr" evidence="6">
    <location>
        <position position="92"/>
    </location>
</feature>
<evidence type="ECO:0000259" key="7">
    <source>
        <dbReference type="Pfam" id="PF00248"/>
    </source>
</evidence>
<evidence type="ECO:0000313" key="8">
    <source>
        <dbReference type="EMBL" id="CAI9113261.1"/>
    </source>
</evidence>
<dbReference type="GO" id="GO:0016616">
    <property type="term" value="F:oxidoreductase activity, acting on the CH-OH group of donors, NAD or NADP as acceptor"/>
    <property type="evidence" value="ECO:0007669"/>
    <property type="project" value="InterPro"/>
</dbReference>
<name>A0AAV1DZN2_OLDCO</name>
<keyword evidence="9" id="KW-1185">Reference proteome</keyword>
<dbReference type="Gene3D" id="3.20.20.100">
    <property type="entry name" value="NADP-dependent oxidoreductase domain"/>
    <property type="match status" value="1"/>
</dbReference>
<dbReference type="PROSITE" id="PS00062">
    <property type="entry name" value="ALDOKETO_REDUCTASE_2"/>
    <property type="match status" value="1"/>
</dbReference>
<evidence type="ECO:0000313" key="9">
    <source>
        <dbReference type="Proteomes" id="UP001161247"/>
    </source>
</evidence>
<dbReference type="InterPro" id="IPR020471">
    <property type="entry name" value="AKR"/>
</dbReference>
<feature type="active site" description="Proton donor" evidence="4">
    <location>
        <position position="62"/>
    </location>
</feature>
<dbReference type="PRINTS" id="PR00069">
    <property type="entry name" value="ALDKETRDTASE"/>
</dbReference>
<comment type="similarity">
    <text evidence="1">Belongs to the aldo/keto reductase family.</text>
</comment>
<dbReference type="SUPFAM" id="SSF51430">
    <property type="entry name" value="NAD(P)-linked oxidoreductase"/>
    <property type="match status" value="1"/>
</dbReference>
<dbReference type="Proteomes" id="UP001161247">
    <property type="component" value="Chromosome 7"/>
</dbReference>